<evidence type="ECO:0000313" key="6">
    <source>
        <dbReference type="EMBL" id="QAY64546.1"/>
    </source>
</evidence>
<feature type="domain" description="Electron transfer flavoprotein alpha/beta-subunit N-terminal" evidence="5">
    <location>
        <begin position="21"/>
        <end position="217"/>
    </location>
</feature>
<evidence type="ECO:0000256" key="4">
    <source>
        <dbReference type="ARBA" id="ARBA00042002"/>
    </source>
</evidence>
<dbReference type="OrthoDB" id="9804960at2"/>
<dbReference type="SMART" id="SM00893">
    <property type="entry name" value="ETF"/>
    <property type="match status" value="1"/>
</dbReference>
<dbReference type="Pfam" id="PF01012">
    <property type="entry name" value="ETF"/>
    <property type="match status" value="1"/>
</dbReference>
<sequence>MKIVVCCKAVRNEADIKVGAGGSLDASRAAWTVGSYDLHAVEAGKRLVEATPGATLVGLMAGGSELTNVKLKKEVGSRGLDELAVIVDDALVEADALTTARALASAIGAMGDVDLVLCGPGSGDEYAQAVGPMLGELLGRPVVNAVDAVEPDGAGLRVERSLAGAVQVLSVPLPAVLAVTSSINTPRIPGMRDILSAGKIPLTELPAPSAAPAPVTRVSTTAAPRAARAGKVLEGTDEATIAELAALIRSAL</sequence>
<evidence type="ECO:0000256" key="2">
    <source>
        <dbReference type="ARBA" id="ARBA00011355"/>
    </source>
</evidence>
<accession>A0A4P6EPY2</accession>
<evidence type="ECO:0000313" key="7">
    <source>
        <dbReference type="Proteomes" id="UP000291758"/>
    </source>
</evidence>
<comment type="function">
    <text evidence="3">The electron transfer flavoprotein serves as a specific electron acceptor for other dehydrogenases. It transfers the electrons to the main respiratory chain via ETF-ubiquinone oxidoreductase (ETF dehydrogenase).</text>
</comment>
<protein>
    <recommendedName>
        <fullName evidence="4">Electron transfer flavoprotein small subunit</fullName>
    </recommendedName>
</protein>
<dbReference type="PANTHER" id="PTHR21294:SF17">
    <property type="entry name" value="PROTEIN FIXA"/>
    <property type="match status" value="1"/>
</dbReference>
<dbReference type="Proteomes" id="UP000291758">
    <property type="component" value="Chromosome"/>
</dbReference>
<dbReference type="InterPro" id="IPR012255">
    <property type="entry name" value="ETF_b"/>
</dbReference>
<evidence type="ECO:0000259" key="5">
    <source>
        <dbReference type="SMART" id="SM00893"/>
    </source>
</evidence>
<proteinExistence type="predicted"/>
<dbReference type="RefSeq" id="WP_129205688.1">
    <property type="nucleotide sequence ID" value="NZ_CP035495.1"/>
</dbReference>
<dbReference type="KEGG" id="xyl:ET495_16530"/>
<reference evidence="6 7" key="1">
    <citation type="submission" date="2019-01" db="EMBL/GenBank/DDBJ databases">
        <title>Genome sequencing of strain 2JSPR-7.</title>
        <authorList>
            <person name="Heo J."/>
            <person name="Kim S.-J."/>
            <person name="Kim J.-S."/>
            <person name="Hong S.-B."/>
            <person name="Kwon S.-W."/>
        </authorList>
    </citation>
    <scope>NUCLEOTIDE SEQUENCE [LARGE SCALE GENOMIC DNA]</scope>
    <source>
        <strain evidence="6 7">2JSPR-7</strain>
    </source>
</reference>
<dbReference type="AlphaFoldDB" id="A0A4P6EPY2"/>
<dbReference type="PIRSF" id="PIRSF000090">
    <property type="entry name" value="Beta-ETF"/>
    <property type="match status" value="1"/>
</dbReference>
<dbReference type="InterPro" id="IPR014729">
    <property type="entry name" value="Rossmann-like_a/b/a_fold"/>
</dbReference>
<name>A0A4P6EPY2_9MICO</name>
<dbReference type="GO" id="GO:0009055">
    <property type="term" value="F:electron transfer activity"/>
    <property type="evidence" value="ECO:0007669"/>
    <property type="project" value="InterPro"/>
</dbReference>
<organism evidence="6 7">
    <name type="scientific">Xylanimonas allomyrinae</name>
    <dbReference type="NCBI Taxonomy" id="2509459"/>
    <lineage>
        <taxon>Bacteria</taxon>
        <taxon>Bacillati</taxon>
        <taxon>Actinomycetota</taxon>
        <taxon>Actinomycetes</taxon>
        <taxon>Micrococcales</taxon>
        <taxon>Promicromonosporaceae</taxon>
        <taxon>Xylanimonas</taxon>
    </lineage>
</organism>
<comment type="cofactor">
    <cofactor evidence="1">
        <name>FAD</name>
        <dbReference type="ChEBI" id="CHEBI:57692"/>
    </cofactor>
</comment>
<dbReference type="Gene3D" id="3.40.50.620">
    <property type="entry name" value="HUPs"/>
    <property type="match status" value="1"/>
</dbReference>
<evidence type="ECO:0000256" key="1">
    <source>
        <dbReference type="ARBA" id="ARBA00001974"/>
    </source>
</evidence>
<gene>
    <name evidence="6" type="ORF">ET495_16530</name>
</gene>
<comment type="subunit">
    <text evidence="2">Heterodimer of an alpha and a beta subunit.</text>
</comment>
<dbReference type="SUPFAM" id="SSF52402">
    <property type="entry name" value="Adenine nucleotide alpha hydrolases-like"/>
    <property type="match status" value="1"/>
</dbReference>
<evidence type="ECO:0000256" key="3">
    <source>
        <dbReference type="ARBA" id="ARBA00025649"/>
    </source>
</evidence>
<dbReference type="InterPro" id="IPR014730">
    <property type="entry name" value="ETF_a/b_N"/>
</dbReference>
<dbReference type="PANTHER" id="PTHR21294">
    <property type="entry name" value="ELECTRON TRANSFER FLAVOPROTEIN BETA-SUBUNIT"/>
    <property type="match status" value="1"/>
</dbReference>
<keyword evidence="7" id="KW-1185">Reference proteome</keyword>
<dbReference type="EMBL" id="CP035495">
    <property type="protein sequence ID" value="QAY64546.1"/>
    <property type="molecule type" value="Genomic_DNA"/>
</dbReference>